<accession>A0A0W0SXP6</accession>
<sequence>MLLTATEFTDLYQKDPQIALKWLEETEMDLGLLMSSRADFEQLIQVYEEKLKRFYKKIRRLNTPEHEEVIAPITELIGRTGQQLVGLYSSFSEFMSLANLSPFAASQLLKQAPDKVVSFFTNYDQFKALQQVNYLLANDLFNAADSSAFFPKERQTASNYSANLHLFQIKKSISCAAEKPKEASDYNSLFTPGNTALHDLMESVCSDTVLEAFIDQVGRAKAAVMAKTLNDEKELPIDLVGKDLSFEEQDKVNALLLPLTLPSGFKPLSEKLYFEDILAVYQVPEQSPLAVNLYLGVEAVNYVRDHVKKSSSHPDSNSLSIDTESGIEEEITALRKESTKTIFSPANRNQLFKSKTKHPAPGFRKQKLTKEGYDLITYLDAEISIETEVGNCYEMSAVAKYFFYKVYQEKAQLVKLVNFSGHVFVVIGCTSESSCYKDWPEDTVICDPWSGEVFPAAMIPEKLKGFQTRVVCFFNSQFETRDYNLVVEPNFSLYPFEFDKIFKDLGVKHVVGEPMQEATGEKEPVVKML</sequence>
<protein>
    <submittedName>
        <fullName evidence="1">Uncharacterized protein</fullName>
    </submittedName>
</protein>
<dbReference type="RefSeq" id="WP_058495961.1">
    <property type="nucleotide sequence ID" value="NZ_CAAAIU010000002.1"/>
</dbReference>
<dbReference type="PATRIC" id="fig|1212489.4.peg.1781"/>
<gene>
    <name evidence="1" type="ORF">Ldro_1687</name>
</gene>
<dbReference type="STRING" id="1212489.Ldro_1687"/>
<reference evidence="1 2" key="1">
    <citation type="submission" date="2015-11" db="EMBL/GenBank/DDBJ databases">
        <title>Genomic analysis of 38 Legionella species identifies large and diverse effector repertoires.</title>
        <authorList>
            <person name="Burstein D."/>
            <person name="Amaro F."/>
            <person name="Zusman T."/>
            <person name="Lifshitz Z."/>
            <person name="Cohen O."/>
            <person name="Gilbert J.A."/>
            <person name="Pupko T."/>
            <person name="Shuman H.A."/>
            <person name="Segal G."/>
        </authorList>
    </citation>
    <scope>NUCLEOTIDE SEQUENCE [LARGE SCALE GENOMIC DNA]</scope>
    <source>
        <strain evidence="1 2">ATCC 700990</strain>
    </source>
</reference>
<keyword evidence="2" id="KW-1185">Reference proteome</keyword>
<name>A0A0W0SXP6_9GAMM</name>
<comment type="caution">
    <text evidence="1">The sequence shown here is derived from an EMBL/GenBank/DDBJ whole genome shotgun (WGS) entry which is preliminary data.</text>
</comment>
<evidence type="ECO:0000313" key="1">
    <source>
        <dbReference type="EMBL" id="KTC88068.1"/>
    </source>
</evidence>
<evidence type="ECO:0000313" key="2">
    <source>
        <dbReference type="Proteomes" id="UP000054736"/>
    </source>
</evidence>
<dbReference type="EMBL" id="LNXY01000020">
    <property type="protein sequence ID" value="KTC88068.1"/>
    <property type="molecule type" value="Genomic_DNA"/>
</dbReference>
<organism evidence="1 2">
    <name type="scientific">Legionella drozanskii LLAP-1</name>
    <dbReference type="NCBI Taxonomy" id="1212489"/>
    <lineage>
        <taxon>Bacteria</taxon>
        <taxon>Pseudomonadati</taxon>
        <taxon>Pseudomonadota</taxon>
        <taxon>Gammaproteobacteria</taxon>
        <taxon>Legionellales</taxon>
        <taxon>Legionellaceae</taxon>
        <taxon>Legionella</taxon>
    </lineage>
</organism>
<proteinExistence type="predicted"/>
<dbReference type="AlphaFoldDB" id="A0A0W0SXP6"/>
<dbReference type="Proteomes" id="UP000054736">
    <property type="component" value="Unassembled WGS sequence"/>
</dbReference>
<dbReference type="OrthoDB" id="9152014at2"/>